<organism evidence="2 3">
    <name type="scientific">Cochliobolus carbonum (strain 26-R-13)</name>
    <name type="common">Maize leaf spot fungus</name>
    <name type="synonym">Bipolaris zeicola</name>
    <dbReference type="NCBI Taxonomy" id="930089"/>
    <lineage>
        <taxon>Eukaryota</taxon>
        <taxon>Fungi</taxon>
        <taxon>Dikarya</taxon>
        <taxon>Ascomycota</taxon>
        <taxon>Pezizomycotina</taxon>
        <taxon>Dothideomycetes</taxon>
        <taxon>Pleosporomycetidae</taxon>
        <taxon>Pleosporales</taxon>
        <taxon>Pleosporineae</taxon>
        <taxon>Pleosporaceae</taxon>
        <taxon>Bipolaris</taxon>
    </lineage>
</organism>
<feature type="transmembrane region" description="Helical" evidence="1">
    <location>
        <begin position="211"/>
        <end position="231"/>
    </location>
</feature>
<keyword evidence="1" id="KW-1133">Transmembrane helix</keyword>
<keyword evidence="1" id="KW-0812">Transmembrane</keyword>
<proteinExistence type="predicted"/>
<evidence type="ECO:0000313" key="2">
    <source>
        <dbReference type="EMBL" id="EUC27545.1"/>
    </source>
</evidence>
<dbReference type="GeneID" id="19149551"/>
<keyword evidence="3" id="KW-1185">Reference proteome</keyword>
<gene>
    <name evidence="2" type="ORF">COCCADRAFT_41755</name>
</gene>
<evidence type="ECO:0000313" key="3">
    <source>
        <dbReference type="Proteomes" id="UP000053841"/>
    </source>
</evidence>
<dbReference type="EMBL" id="KI964911">
    <property type="protein sequence ID" value="EUC27545.1"/>
    <property type="molecule type" value="Genomic_DNA"/>
</dbReference>
<protein>
    <submittedName>
        <fullName evidence="2">Uncharacterized protein</fullName>
    </submittedName>
</protein>
<accession>W6XQE2</accession>
<dbReference type="OrthoDB" id="10320078at2759"/>
<dbReference type="Proteomes" id="UP000053841">
    <property type="component" value="Unassembled WGS sequence"/>
</dbReference>
<name>W6XQE2_COCC2</name>
<reference evidence="2 3" key="1">
    <citation type="journal article" date="2013" name="PLoS Genet.">
        <title>Comparative genome structure, secondary metabolite, and effector coding capacity across Cochliobolus pathogens.</title>
        <authorList>
            <person name="Condon B.J."/>
            <person name="Leng Y."/>
            <person name="Wu D."/>
            <person name="Bushley K.E."/>
            <person name="Ohm R.A."/>
            <person name="Otillar R."/>
            <person name="Martin J."/>
            <person name="Schackwitz W."/>
            <person name="Grimwood J."/>
            <person name="MohdZainudin N."/>
            <person name="Xue C."/>
            <person name="Wang R."/>
            <person name="Manning V.A."/>
            <person name="Dhillon B."/>
            <person name="Tu Z.J."/>
            <person name="Steffenson B.J."/>
            <person name="Salamov A."/>
            <person name="Sun H."/>
            <person name="Lowry S."/>
            <person name="LaButti K."/>
            <person name="Han J."/>
            <person name="Copeland A."/>
            <person name="Lindquist E."/>
            <person name="Barry K."/>
            <person name="Schmutz J."/>
            <person name="Baker S.E."/>
            <person name="Ciuffetti L.M."/>
            <person name="Grigoriev I.V."/>
            <person name="Zhong S."/>
            <person name="Turgeon B.G."/>
        </authorList>
    </citation>
    <scope>NUCLEOTIDE SEQUENCE [LARGE SCALE GENOMIC DNA]</scope>
    <source>
        <strain evidence="2 3">26-R-13</strain>
    </source>
</reference>
<evidence type="ECO:0000256" key="1">
    <source>
        <dbReference type="SAM" id="Phobius"/>
    </source>
</evidence>
<dbReference type="AlphaFoldDB" id="W6XQE2"/>
<sequence>MFKPDLEDYITPSHDMDKTLILTFEWDDENNCAFIHDLQPLDTSSTIDTSRKGHSTLLPAPSLTSLSKMSESARPCLEQSKSRVSRVSPFQLSWLQDDGIADTRVLVSCSGLVLNTDGIQFQMCFQPQNLSAHNVLSLVAKVGKDPGDVIQSLNGRGALEDFNHEIRYALRSGNSLVVCWKDETMSFEEIFEREAGWLVLDYLLSLTRISFLILFFLYLCGLLFFSLGIMIL</sequence>
<dbReference type="RefSeq" id="XP_007718151.1">
    <property type="nucleotide sequence ID" value="XM_007719961.1"/>
</dbReference>
<dbReference type="KEGG" id="bze:COCCADRAFT_41755"/>
<keyword evidence="1" id="KW-0472">Membrane</keyword>
<dbReference type="HOGENOM" id="CLU_1194715_0_0_1"/>